<evidence type="ECO:0000313" key="12">
    <source>
        <dbReference type="Proteomes" id="UP000198287"/>
    </source>
</evidence>
<gene>
    <name evidence="11" type="ORF">Fcan01_25006</name>
</gene>
<dbReference type="GO" id="GO:0050906">
    <property type="term" value="P:detection of stimulus involved in sensory perception"/>
    <property type="evidence" value="ECO:0007669"/>
    <property type="project" value="UniProtKB-ARBA"/>
</dbReference>
<keyword evidence="12" id="KW-1185">Reference proteome</keyword>
<reference evidence="11 12" key="1">
    <citation type="submission" date="2015-12" db="EMBL/GenBank/DDBJ databases">
        <title>The genome of Folsomia candida.</title>
        <authorList>
            <person name="Faddeeva A."/>
            <person name="Derks M.F."/>
            <person name="Anvar Y."/>
            <person name="Smit S."/>
            <person name="Van Straalen N."/>
            <person name="Roelofs D."/>
        </authorList>
    </citation>
    <scope>NUCLEOTIDE SEQUENCE [LARGE SCALE GENOMIC DNA]</scope>
    <source>
        <strain evidence="11 12">VU population</strain>
        <tissue evidence="11">Whole body</tissue>
    </source>
</reference>
<keyword evidence="4 9" id="KW-0812">Transmembrane</keyword>
<evidence type="ECO:0000256" key="5">
    <source>
        <dbReference type="ARBA" id="ARBA00022989"/>
    </source>
</evidence>
<keyword evidence="7 11" id="KW-0675">Receptor</keyword>
<evidence type="ECO:0000313" key="11">
    <source>
        <dbReference type="EMBL" id="OXA40192.1"/>
    </source>
</evidence>
<dbReference type="Proteomes" id="UP000198287">
    <property type="component" value="Unassembled WGS sequence"/>
</dbReference>
<accession>A0A226D3P7</accession>
<dbReference type="InterPro" id="IPR001320">
    <property type="entry name" value="Iontro_rcpt_C"/>
</dbReference>
<evidence type="ECO:0000256" key="1">
    <source>
        <dbReference type="ARBA" id="ARBA00004651"/>
    </source>
</evidence>
<comment type="caution">
    <text evidence="11">The sequence shown here is derived from an EMBL/GenBank/DDBJ whole genome shotgun (WGS) entry which is preliminary data.</text>
</comment>
<organism evidence="11 12">
    <name type="scientific">Folsomia candida</name>
    <name type="common">Springtail</name>
    <dbReference type="NCBI Taxonomy" id="158441"/>
    <lineage>
        <taxon>Eukaryota</taxon>
        <taxon>Metazoa</taxon>
        <taxon>Ecdysozoa</taxon>
        <taxon>Arthropoda</taxon>
        <taxon>Hexapoda</taxon>
        <taxon>Collembola</taxon>
        <taxon>Entomobryomorpha</taxon>
        <taxon>Isotomoidea</taxon>
        <taxon>Isotomidae</taxon>
        <taxon>Proisotominae</taxon>
        <taxon>Folsomia</taxon>
    </lineage>
</organism>
<keyword evidence="3" id="KW-1003">Cell membrane</keyword>
<comment type="similarity">
    <text evidence="2">Belongs to the glutamate-gated ion channel (TC 1.A.10.1) family.</text>
</comment>
<dbReference type="Pfam" id="PF00060">
    <property type="entry name" value="Lig_chan"/>
    <property type="match status" value="1"/>
</dbReference>
<sequence length="286" mass="32133">MSILKQKHLTWSSPAGIKLVEYVLGTLLEQDPPSPADSSRSSVALRSFTVFWLMFTLLISTAYRSKLVTFLAFPNIEQPPESFEALAHSDYKIGLQYIKGAAYQVLKHSKNPTYAKIFKRMSLEENDVNCFLAAVKARFACISWDSIAEFVKHRDLSDAHGQSPVVKSPSSTLNINAGLVMEKRAVFKEEIDNVLRWATDTGVILKIRRLDFQDIRIQRHAWFQGEDKKSNKSTRGHVGTGALNLSQLSGCLYIFLGCIVLAGMSFLAEHVVNCSIMKRNQTIFIN</sequence>
<name>A0A226D3P7_FOLCA</name>
<evidence type="ECO:0000256" key="6">
    <source>
        <dbReference type="ARBA" id="ARBA00023136"/>
    </source>
</evidence>
<comment type="subcellular location">
    <subcellularLocation>
        <location evidence="1">Cell membrane</location>
        <topology evidence="1">Multi-pass membrane protein</topology>
    </subcellularLocation>
</comment>
<dbReference type="AlphaFoldDB" id="A0A226D3P7"/>
<evidence type="ECO:0000256" key="7">
    <source>
        <dbReference type="ARBA" id="ARBA00023170"/>
    </source>
</evidence>
<dbReference type="STRING" id="158441.A0A226D3P7"/>
<keyword evidence="5 9" id="KW-1133">Transmembrane helix</keyword>
<dbReference type="GO" id="GO:0015276">
    <property type="term" value="F:ligand-gated monoatomic ion channel activity"/>
    <property type="evidence" value="ECO:0007669"/>
    <property type="project" value="InterPro"/>
</dbReference>
<feature type="transmembrane region" description="Helical" evidence="9">
    <location>
        <begin position="252"/>
        <end position="272"/>
    </location>
</feature>
<keyword evidence="6 9" id="KW-0472">Membrane</keyword>
<dbReference type="PANTHER" id="PTHR42643:SF24">
    <property type="entry name" value="IONOTROPIC RECEPTOR 60A"/>
    <property type="match status" value="1"/>
</dbReference>
<dbReference type="EMBL" id="LNIX01000034">
    <property type="protein sequence ID" value="OXA40192.1"/>
    <property type="molecule type" value="Genomic_DNA"/>
</dbReference>
<evidence type="ECO:0000256" key="8">
    <source>
        <dbReference type="ARBA" id="ARBA00023180"/>
    </source>
</evidence>
<dbReference type="PANTHER" id="PTHR42643">
    <property type="entry name" value="IONOTROPIC RECEPTOR 20A-RELATED"/>
    <property type="match status" value="1"/>
</dbReference>
<dbReference type="GO" id="GO:0005886">
    <property type="term" value="C:plasma membrane"/>
    <property type="evidence" value="ECO:0007669"/>
    <property type="project" value="UniProtKB-SubCell"/>
</dbReference>
<feature type="domain" description="Ionotropic glutamate receptor C-terminal" evidence="10">
    <location>
        <begin position="20"/>
        <end position="257"/>
    </location>
</feature>
<evidence type="ECO:0000256" key="4">
    <source>
        <dbReference type="ARBA" id="ARBA00022692"/>
    </source>
</evidence>
<evidence type="ECO:0000256" key="3">
    <source>
        <dbReference type="ARBA" id="ARBA00022475"/>
    </source>
</evidence>
<protein>
    <submittedName>
        <fullName evidence="11">Glutamate receptor 3</fullName>
    </submittedName>
</protein>
<evidence type="ECO:0000256" key="9">
    <source>
        <dbReference type="SAM" id="Phobius"/>
    </source>
</evidence>
<dbReference type="InterPro" id="IPR052192">
    <property type="entry name" value="Insect_Ionotropic_Sensory_Rcpt"/>
</dbReference>
<evidence type="ECO:0000256" key="2">
    <source>
        <dbReference type="ARBA" id="ARBA00008685"/>
    </source>
</evidence>
<proteinExistence type="inferred from homology"/>
<evidence type="ECO:0000259" key="10">
    <source>
        <dbReference type="Pfam" id="PF00060"/>
    </source>
</evidence>
<dbReference type="Gene3D" id="1.10.287.70">
    <property type="match status" value="1"/>
</dbReference>
<dbReference type="OrthoDB" id="6506757at2759"/>
<keyword evidence="8" id="KW-0325">Glycoprotein</keyword>